<sequence>MEEKNSWLRFTLGLIIVSIGIVLTVKAHLGVSPWNVFHIGLTNHFSITLGQASQLTGLVIIIMSFLIAKIKPTIATVINMFLVGFLIDIIMPWIAKPNALVMRYLYLICGVIVFSFGVGVYISGECGTGPRDSLMMALDRKLNYRLAVIRNSIEFTVLVVGYFLGRPVGIGTIVVALSVGPIVEKTLMLMKKLFKSCTYQPDY</sequence>
<comment type="caution">
    <text evidence="2">The sequence shown here is derived from an EMBL/GenBank/DDBJ whole genome shotgun (WGS) entry which is preliminary data.</text>
</comment>
<evidence type="ECO:0000313" key="3">
    <source>
        <dbReference type="Proteomes" id="UP000774000"/>
    </source>
</evidence>
<feature type="transmembrane region" description="Helical" evidence="1">
    <location>
        <begin position="74"/>
        <end position="95"/>
    </location>
</feature>
<evidence type="ECO:0000313" key="2">
    <source>
        <dbReference type="EMBL" id="MBM7556297.1"/>
    </source>
</evidence>
<name>A0A939BNZ4_9FIRM</name>
<feature type="transmembrane region" description="Helical" evidence="1">
    <location>
        <begin position="7"/>
        <end position="25"/>
    </location>
</feature>
<reference evidence="2" key="1">
    <citation type="submission" date="2021-01" db="EMBL/GenBank/DDBJ databases">
        <title>Genomic Encyclopedia of Type Strains, Phase IV (KMG-IV): sequencing the most valuable type-strain genomes for metagenomic binning, comparative biology and taxonomic classification.</title>
        <authorList>
            <person name="Goeker M."/>
        </authorList>
    </citation>
    <scope>NUCLEOTIDE SEQUENCE</scope>
    <source>
        <strain evidence="2">DSM 23230</strain>
    </source>
</reference>
<dbReference type="PANTHER" id="PTHR40078:SF1">
    <property type="entry name" value="INTEGRAL MEMBRANE PROTEIN"/>
    <property type="match status" value="1"/>
</dbReference>
<evidence type="ECO:0000256" key="1">
    <source>
        <dbReference type="SAM" id="Phobius"/>
    </source>
</evidence>
<organism evidence="2 3">
    <name type="scientific">Halanaerobacter jeridensis</name>
    <dbReference type="NCBI Taxonomy" id="706427"/>
    <lineage>
        <taxon>Bacteria</taxon>
        <taxon>Bacillati</taxon>
        <taxon>Bacillota</taxon>
        <taxon>Clostridia</taxon>
        <taxon>Halanaerobiales</taxon>
        <taxon>Halobacteroidaceae</taxon>
        <taxon>Halanaerobacter</taxon>
    </lineage>
</organism>
<proteinExistence type="predicted"/>
<keyword evidence="1" id="KW-0812">Transmembrane</keyword>
<keyword evidence="1" id="KW-1133">Transmembrane helix</keyword>
<dbReference type="EMBL" id="JAFBDQ010000004">
    <property type="protein sequence ID" value="MBM7556297.1"/>
    <property type="molecule type" value="Genomic_DNA"/>
</dbReference>
<dbReference type="PANTHER" id="PTHR40078">
    <property type="entry name" value="INTEGRAL MEMBRANE PROTEIN-RELATED"/>
    <property type="match status" value="1"/>
</dbReference>
<protein>
    <submittedName>
        <fullName evidence="2">Membrane protein YczE</fullName>
    </submittedName>
</protein>
<keyword evidence="1" id="KW-0472">Membrane</keyword>
<dbReference type="Pfam" id="PF19700">
    <property type="entry name" value="DUF6198"/>
    <property type="match status" value="1"/>
</dbReference>
<feature type="transmembrane region" description="Helical" evidence="1">
    <location>
        <begin position="45"/>
        <end position="67"/>
    </location>
</feature>
<keyword evidence="3" id="KW-1185">Reference proteome</keyword>
<dbReference type="Proteomes" id="UP000774000">
    <property type="component" value="Unassembled WGS sequence"/>
</dbReference>
<feature type="transmembrane region" description="Helical" evidence="1">
    <location>
        <begin position="170"/>
        <end position="190"/>
    </location>
</feature>
<feature type="transmembrane region" description="Helical" evidence="1">
    <location>
        <begin position="101"/>
        <end position="122"/>
    </location>
</feature>
<gene>
    <name evidence="2" type="ORF">JOC47_001133</name>
</gene>
<dbReference type="InterPro" id="IPR038750">
    <property type="entry name" value="YczE/YyaS-like"/>
</dbReference>
<dbReference type="AlphaFoldDB" id="A0A939BNZ4"/>
<feature type="transmembrane region" description="Helical" evidence="1">
    <location>
        <begin position="142"/>
        <end position="164"/>
    </location>
</feature>
<accession>A0A939BNZ4</accession>
<dbReference type="RefSeq" id="WP_204701050.1">
    <property type="nucleotide sequence ID" value="NZ_JAFBDQ010000004.1"/>
</dbReference>